<evidence type="ECO:0000313" key="15">
    <source>
        <dbReference type="EMBL" id="OWZ20952.1"/>
    </source>
</evidence>
<feature type="domain" description="IFT121-like zinc finger" evidence="11">
    <location>
        <begin position="1096"/>
        <end position="1138"/>
    </location>
</feature>
<dbReference type="InterPro" id="IPR056158">
    <property type="entry name" value="Beta-prop_IFT121_2nd"/>
</dbReference>
<dbReference type="InterPro" id="IPR011990">
    <property type="entry name" value="TPR-like_helical_dom_sf"/>
</dbReference>
<dbReference type="SMART" id="SM00320">
    <property type="entry name" value="WD40"/>
    <property type="match status" value="3"/>
</dbReference>
<gene>
    <name evidence="15" type="ORF">PHMEG_0004575</name>
</gene>
<dbReference type="STRING" id="4795.A0A225WTI5"/>
<dbReference type="SUPFAM" id="SSF50978">
    <property type="entry name" value="WD40 repeat-like"/>
    <property type="match status" value="1"/>
</dbReference>
<dbReference type="Pfam" id="PF23145">
    <property type="entry name" value="Zf_2nd_IFT121"/>
    <property type="match status" value="1"/>
</dbReference>
<dbReference type="PANTHER" id="PTHR12764">
    <property type="entry name" value="WD REPEAT DOMAIN-RELATED"/>
    <property type="match status" value="1"/>
</dbReference>
<dbReference type="Pfam" id="PF24797">
    <property type="entry name" value="Beta-prop_WDR35_TULP_N"/>
    <property type="match status" value="1"/>
</dbReference>
<dbReference type="OrthoDB" id="10260567at2759"/>
<dbReference type="Pfam" id="PF25768">
    <property type="entry name" value="TPR_IFT121"/>
    <property type="match status" value="1"/>
</dbReference>
<evidence type="ECO:0000259" key="14">
    <source>
        <dbReference type="Pfam" id="PF25768"/>
    </source>
</evidence>
<keyword evidence="4" id="KW-0677">Repeat</keyword>
<evidence type="ECO:0000313" key="16">
    <source>
        <dbReference type="Proteomes" id="UP000198211"/>
    </source>
</evidence>
<evidence type="ECO:0000256" key="1">
    <source>
        <dbReference type="ARBA" id="ARBA00004120"/>
    </source>
</evidence>
<evidence type="ECO:0000259" key="11">
    <source>
        <dbReference type="Pfam" id="PF23145"/>
    </source>
</evidence>
<comment type="caution">
    <text evidence="15">The sequence shown here is derived from an EMBL/GenBank/DDBJ whole genome shotgun (WGS) entry which is preliminary data.</text>
</comment>
<organism evidence="15 16">
    <name type="scientific">Phytophthora megakarya</name>
    <dbReference type="NCBI Taxonomy" id="4795"/>
    <lineage>
        <taxon>Eukaryota</taxon>
        <taxon>Sar</taxon>
        <taxon>Stramenopiles</taxon>
        <taxon>Oomycota</taxon>
        <taxon>Peronosporomycetes</taxon>
        <taxon>Peronosporales</taxon>
        <taxon>Peronosporaceae</taxon>
        <taxon>Phytophthora</taxon>
    </lineage>
</organism>
<dbReference type="InterPro" id="IPR056170">
    <property type="entry name" value="Znf_IFT121-like"/>
</dbReference>
<name>A0A225WTI5_9STRA</name>
<dbReference type="PROSITE" id="PS50082">
    <property type="entry name" value="WD_REPEATS_2"/>
    <property type="match status" value="1"/>
</dbReference>
<dbReference type="GO" id="GO:0097730">
    <property type="term" value="C:non-motile cilium"/>
    <property type="evidence" value="ECO:0007669"/>
    <property type="project" value="TreeGrafter"/>
</dbReference>
<feature type="compositionally biased region" description="Low complexity" evidence="10">
    <location>
        <begin position="1925"/>
        <end position="1945"/>
    </location>
</feature>
<comment type="subcellular location">
    <subcellularLocation>
        <location evidence="1">Cytoplasm</location>
        <location evidence="1">Cytoskeleton</location>
        <location evidence="1">Cilium basal body</location>
    </subcellularLocation>
</comment>
<keyword evidence="5" id="KW-0970">Cilium biogenesis/degradation</keyword>
<reference evidence="16" key="1">
    <citation type="submission" date="2017-03" db="EMBL/GenBank/DDBJ databases">
        <title>Phytopthora megakarya and P. palmivora, two closely related causual agents of cacao black pod achieved similar genome size and gene model numbers by different mechanisms.</title>
        <authorList>
            <person name="Ali S."/>
            <person name="Shao J."/>
            <person name="Larry D.J."/>
            <person name="Kronmiller B."/>
            <person name="Shen D."/>
            <person name="Strem M.D."/>
            <person name="Melnick R.L."/>
            <person name="Guiltinan M.J."/>
            <person name="Tyler B.M."/>
            <person name="Meinhardt L.W."/>
            <person name="Bailey B.A."/>
        </authorList>
    </citation>
    <scope>NUCLEOTIDE SEQUENCE [LARGE SCALE GENOMIC DNA]</scope>
    <source>
        <strain evidence="16">zdho120</strain>
    </source>
</reference>
<dbReference type="GO" id="GO:0035721">
    <property type="term" value="P:intraciliary retrograde transport"/>
    <property type="evidence" value="ECO:0007669"/>
    <property type="project" value="TreeGrafter"/>
</dbReference>
<feature type="repeat" description="WD" evidence="9">
    <location>
        <begin position="69"/>
        <end position="100"/>
    </location>
</feature>
<dbReference type="PANTHER" id="PTHR12764:SF5">
    <property type="entry name" value="LD29485P"/>
    <property type="match status" value="1"/>
</dbReference>
<keyword evidence="16" id="KW-1185">Reference proteome</keyword>
<keyword evidence="2" id="KW-0963">Cytoplasm</keyword>
<dbReference type="InterPro" id="IPR057979">
    <property type="entry name" value="TPR_IFT121"/>
</dbReference>
<protein>
    <submittedName>
        <fullName evidence="15">WD repeat-containing hypothatical protein</fullName>
    </submittedName>
</protein>
<dbReference type="InterPro" id="IPR036322">
    <property type="entry name" value="WD40_repeat_dom_sf"/>
</dbReference>
<evidence type="ECO:0000256" key="2">
    <source>
        <dbReference type="ARBA" id="ARBA00022490"/>
    </source>
</evidence>
<evidence type="ECO:0000256" key="10">
    <source>
        <dbReference type="SAM" id="MobiDB-lite"/>
    </source>
</evidence>
<evidence type="ECO:0000256" key="3">
    <source>
        <dbReference type="ARBA" id="ARBA00022574"/>
    </source>
</evidence>
<evidence type="ECO:0000256" key="5">
    <source>
        <dbReference type="ARBA" id="ARBA00022794"/>
    </source>
</evidence>
<evidence type="ECO:0000259" key="12">
    <source>
        <dbReference type="Pfam" id="PF23390"/>
    </source>
</evidence>
<feature type="domain" description="IFT121 second beta-propeller" evidence="12">
    <location>
        <begin position="494"/>
        <end position="609"/>
    </location>
</feature>
<evidence type="ECO:0000256" key="9">
    <source>
        <dbReference type="PROSITE-ProRule" id="PRU00221"/>
    </source>
</evidence>
<sequence>MFIFLSKKIAIPNNVKLRCASWNSEQGWIACGGQHGLLKVLRLESAAQTDGKGPRGIAAASNLTMNQSLEGHNGAVVCATWNANFKKLTTSDENGLIIVWVLHRGMWYEEMINNRNKSVVRDMKWTTDGQKICIAYEDGAVIVGSVDGNRLWGKEMKTQLAFVEWSPDGKSLLFVTKDGEVAVHDAMGNKVSNLTLYAVESRGGGDYKIIGVHWYDGIEGHISQEAPTLAIAFRDGKVQITRGRFDENAVLIDTGMELTQVKWNNDGSVIALAGTQVDNSVSKSDGPKEFNVVQFYDPFGRHLRSLRVPGSRIEALAWEGTGLRICLAVDSHIYFANIRPAHKWGFYANTLVYTYNRADQIENCVVFWDTKSDERCTKYIRGLLAIKAAGDNCVLVTKIYNEDMGTSDFNGQPIDDEQDVFKEIQYQLILCDTIGSPIESKIIDFEPLFVTMTSRHIVAASTDAIYVWQYKNSSAKLTGLVSGNGSQNQDAMDFLALNCNSTLLSVIDINGLLTIMEVGAAGSLNTMQGKMMNFEKKDAWDVVWAEDNPELFVMMEKARMYVYRGLEPEEPVASSGYLCYYKDLQVKAALLDEILANPEQPDKNMVIEFQTRSLRDAKALLDNVGLAEACEYIQDHPHPRLWSLLAEAALDQLDFGMAERGFVKCGDYSGIHGIQYVKRLQLLNDRVKQKAEVAAYFQNFDEAEALYRKIDRKDLAIDLRQRLGDWFRVVQLVQSGGGNDDLLTHAWNMIGEYFSDRHKWEKAIKYYVQAKNTSALVQCYYALGDFNQLEALVNDIPETSPLLKEMAIKFTRAGLCQSAVETYVRMGDVKAAIDSCVLLNEWERAVSLAEQYNFPQIENVLAKYASHLMMNGKTLQAIELYRRANKSTEAAKLLAKLAKEVGKNPLRAKKLHVLAAFEVERMRKKMLDVSNLTSTKGTTAAQVTAQTLESLVQHDAATGEDRSLDNPWRGAEAYHLYLLAHRQLYSGRIERALRTCLKLSAYEDILEEREIYSLIALTAFYTKHYEQCSKAFVKLETLPGLDDKELQAMSELALKIFTTTRTEHQDPTMRPEECPNCRYQVKEWDVRCGNCSRPFPTCMMTGMSIQAQSTKMCKACRHVCIEGEVRDQNNCPLCHTPFSLIDEEVEEDTGLTENQNRLLYLVSLYSKPAVRASDKEEWIRKPALLVLLYEAIVSKALDYDYAPSSELVENQRKYFNISQEGKSDLDFLRKSDLDFLREEDLVNGLKLSSKSYQPVTCFQISEKGLEIIAKISKTDKLSVNDMAYAPGTLHLLRVEWDGDEYWLVDDDSGYRRLSSVTETEDVSYVSSAYIPQCLRFGGRPTLSNAHRAHECGVSDSSIRDQLDEIITLNSVSLIVAEYIPFGSNQVVQLNCNLGSTERVQGGFFTAIVDDNASGTQISVDPGLTSINILDYTMTNHVNFEADIHFPEAPGVVQVETFGCSLTAAGSCLYGMQVEAIMDRIKDNISLDHLSRLLVDVHMDSSKIVDSVLSAYQRSLLELIFSNHAASRNKINLIIANEITPHLTAEEYMDKGEYENELKQVIGDTRAAFDISEHDTLVFGEHGLLIAGPNSRHHEPLLCSFLQYESMNLFTQNFFARMFIIVDDMAQVRKLIETAEKDPNRLREIRNRLASLSKEIIMMEETLSYLKESLDEAIVPAEPPEQAGRSLYERLQLGILSNQLKRRVKDLHKNMGGARHELAVLNEMASIVSSEKDFQQNEAIRMNTRTLCELQEINERSASTLLIMKMMLSGFGLLAFNLLDRITGNWTVTDQDWMKSFVEVMLYNNPALCFKSQGIVSIKVERKAPIELKNLNTYLRGKILDNETHHYEGGIRVAKVIWTETDKKEWGGTVPSIELEYDEANAFMLRLAISYKKRQAAKALAFNADELYTRLIQELDKAKIFVDADSNASSQPSNSANAAVPPSKAAANKEETTSPPTAPS</sequence>
<evidence type="ECO:0000259" key="13">
    <source>
        <dbReference type="Pfam" id="PF24797"/>
    </source>
</evidence>
<dbReference type="SUPFAM" id="SSF69322">
    <property type="entry name" value="Tricorn protease domain 2"/>
    <property type="match status" value="1"/>
</dbReference>
<dbReference type="InterPro" id="IPR057361">
    <property type="entry name" value="TPR_WDR35"/>
</dbReference>
<dbReference type="Proteomes" id="UP000198211">
    <property type="component" value="Unassembled WGS sequence"/>
</dbReference>
<evidence type="ECO:0000256" key="6">
    <source>
        <dbReference type="ARBA" id="ARBA00023069"/>
    </source>
</evidence>
<keyword evidence="8" id="KW-0966">Cell projection</keyword>
<evidence type="ECO:0000256" key="4">
    <source>
        <dbReference type="ARBA" id="ARBA00022737"/>
    </source>
</evidence>
<dbReference type="FunFam" id="1.25.40.470:FF:000004">
    <property type="entry name" value="WD repeat-containing protein 35"/>
    <property type="match status" value="1"/>
</dbReference>
<dbReference type="Pfam" id="PF23390">
    <property type="entry name" value="Beta-prop_WDR35_2nd"/>
    <property type="match status" value="2"/>
</dbReference>
<feature type="domain" description="IFT121-like TPR repeats" evidence="14">
    <location>
        <begin position="965"/>
        <end position="1062"/>
    </location>
</feature>
<dbReference type="GO" id="GO:0030991">
    <property type="term" value="C:intraciliary transport particle A"/>
    <property type="evidence" value="ECO:0007669"/>
    <property type="project" value="TreeGrafter"/>
</dbReference>
<feature type="domain" description="IFT121/TULP4 N-terminal" evidence="13">
    <location>
        <begin position="1"/>
        <end position="339"/>
    </location>
</feature>
<keyword evidence="3 9" id="KW-0853">WD repeat</keyword>
<evidence type="ECO:0000256" key="7">
    <source>
        <dbReference type="ARBA" id="ARBA00023212"/>
    </source>
</evidence>
<dbReference type="InterPro" id="IPR039857">
    <property type="entry name" value="Ift122/121"/>
</dbReference>
<dbReference type="SUPFAM" id="SSF48452">
    <property type="entry name" value="TPR-like"/>
    <property type="match status" value="1"/>
</dbReference>
<dbReference type="GO" id="GO:1905515">
    <property type="term" value="P:non-motile cilium assembly"/>
    <property type="evidence" value="ECO:0007669"/>
    <property type="project" value="TreeGrafter"/>
</dbReference>
<evidence type="ECO:0000256" key="8">
    <source>
        <dbReference type="ARBA" id="ARBA00023273"/>
    </source>
</evidence>
<dbReference type="Gene3D" id="1.25.40.470">
    <property type="match status" value="1"/>
</dbReference>
<accession>A0A225WTI5</accession>
<dbReference type="Pfam" id="PF25170">
    <property type="entry name" value="TPR_WDR35"/>
    <property type="match status" value="1"/>
</dbReference>
<dbReference type="Gene3D" id="2.130.10.10">
    <property type="entry name" value="YVTN repeat-like/Quinoprotein amine dehydrogenase"/>
    <property type="match status" value="2"/>
</dbReference>
<dbReference type="InterPro" id="IPR001680">
    <property type="entry name" value="WD40_rpt"/>
</dbReference>
<keyword evidence="7" id="KW-0206">Cytoskeleton</keyword>
<keyword evidence="6" id="KW-0969">Cilium</keyword>
<dbReference type="InterPro" id="IPR056159">
    <property type="entry name" value="Beta-prop_IFT121_TULP_N"/>
</dbReference>
<dbReference type="EMBL" id="NBNE01000272">
    <property type="protein sequence ID" value="OWZ20952.1"/>
    <property type="molecule type" value="Genomic_DNA"/>
</dbReference>
<proteinExistence type="predicted"/>
<feature type="domain" description="IFT121 second beta-propeller" evidence="12">
    <location>
        <begin position="344"/>
        <end position="476"/>
    </location>
</feature>
<dbReference type="InterPro" id="IPR015943">
    <property type="entry name" value="WD40/YVTN_repeat-like_dom_sf"/>
</dbReference>
<feature type="region of interest" description="Disordered" evidence="10">
    <location>
        <begin position="1925"/>
        <end position="1959"/>
    </location>
</feature>
<dbReference type="GO" id="GO:0061512">
    <property type="term" value="P:protein localization to cilium"/>
    <property type="evidence" value="ECO:0007669"/>
    <property type="project" value="TreeGrafter"/>
</dbReference>